<keyword evidence="2" id="KW-1185">Reference proteome</keyword>
<organism evidence="1 2">
    <name type="scientific">Folsomia candida</name>
    <name type="common">Springtail</name>
    <dbReference type="NCBI Taxonomy" id="158441"/>
    <lineage>
        <taxon>Eukaryota</taxon>
        <taxon>Metazoa</taxon>
        <taxon>Ecdysozoa</taxon>
        <taxon>Arthropoda</taxon>
        <taxon>Hexapoda</taxon>
        <taxon>Collembola</taxon>
        <taxon>Entomobryomorpha</taxon>
        <taxon>Isotomoidea</taxon>
        <taxon>Isotomidae</taxon>
        <taxon>Proisotominae</taxon>
        <taxon>Folsomia</taxon>
    </lineage>
</organism>
<gene>
    <name evidence="1" type="ORF">Fcan01_24943</name>
</gene>
<dbReference type="Proteomes" id="UP000198287">
    <property type="component" value="Unassembled WGS sequence"/>
</dbReference>
<comment type="caution">
    <text evidence="1">The sequence shown here is derived from an EMBL/GenBank/DDBJ whole genome shotgun (WGS) entry which is preliminary data.</text>
</comment>
<evidence type="ECO:0000313" key="2">
    <source>
        <dbReference type="Proteomes" id="UP000198287"/>
    </source>
</evidence>
<accession>A0A226D5P8</accession>
<reference evidence="1 2" key="1">
    <citation type="submission" date="2015-12" db="EMBL/GenBank/DDBJ databases">
        <title>The genome of Folsomia candida.</title>
        <authorList>
            <person name="Faddeeva A."/>
            <person name="Derks M.F."/>
            <person name="Anvar Y."/>
            <person name="Smit S."/>
            <person name="Van Straalen N."/>
            <person name="Roelofs D."/>
        </authorList>
    </citation>
    <scope>NUCLEOTIDE SEQUENCE [LARGE SCALE GENOMIC DNA]</scope>
    <source>
        <strain evidence="1 2">VU population</strain>
        <tissue evidence="1">Whole body</tissue>
    </source>
</reference>
<dbReference type="EMBL" id="LNIX01000034">
    <property type="protein sequence ID" value="OXA40204.1"/>
    <property type="molecule type" value="Genomic_DNA"/>
</dbReference>
<dbReference type="AlphaFoldDB" id="A0A226D5P8"/>
<name>A0A226D5P8_FOLCA</name>
<proteinExistence type="predicted"/>
<sequence>MNQTVTVVPRKNKKSAIKATLYARYPRIVSVIVSGSIVCAKTGVSGAIRKNPKLVQGPEEMIFLQLISKEKTFKREDQANVHVTNLFPPNITFEDQKLTTLINKLRGFQAVSLQNQLKKVAKSKMLLLSGHGDTDAPKTVNFILKSIIKHQFDLQLRFTSDSGKDSALWKKEFNHTVVQFI</sequence>
<protein>
    <submittedName>
        <fullName evidence="1">Uncharacterized protein</fullName>
    </submittedName>
</protein>
<evidence type="ECO:0000313" key="1">
    <source>
        <dbReference type="EMBL" id="OXA40204.1"/>
    </source>
</evidence>